<proteinExistence type="predicted"/>
<feature type="domain" description="NAD(P)-binding" evidence="4">
    <location>
        <begin position="5"/>
        <end position="326"/>
    </location>
</feature>
<dbReference type="EMBL" id="UINC01079369">
    <property type="protein sequence ID" value="SVC21307.1"/>
    <property type="molecule type" value="Genomic_DNA"/>
</dbReference>
<dbReference type="Pfam" id="PF16363">
    <property type="entry name" value="GDP_Man_Dehyd"/>
    <property type="match status" value="1"/>
</dbReference>
<accession>A0A382KE79</accession>
<reference evidence="5" key="1">
    <citation type="submission" date="2018-05" db="EMBL/GenBank/DDBJ databases">
        <authorList>
            <person name="Lanie J.A."/>
            <person name="Ng W.-L."/>
            <person name="Kazmierczak K.M."/>
            <person name="Andrzejewski T.M."/>
            <person name="Davidsen T.M."/>
            <person name="Wayne K.J."/>
            <person name="Tettelin H."/>
            <person name="Glass J.I."/>
            <person name="Rusch D."/>
            <person name="Podicherti R."/>
            <person name="Tsui H.-C.T."/>
            <person name="Winkler M.E."/>
        </authorList>
    </citation>
    <scope>NUCLEOTIDE SEQUENCE</scope>
</reference>
<dbReference type="Gene3D" id="3.90.25.10">
    <property type="entry name" value="UDP-galactose 4-epimerase, domain 1"/>
    <property type="match status" value="1"/>
</dbReference>
<dbReference type="CDD" id="cd05246">
    <property type="entry name" value="dTDP_GD_SDR_e"/>
    <property type="match status" value="1"/>
</dbReference>
<dbReference type="InterPro" id="IPR036291">
    <property type="entry name" value="NAD(P)-bd_dom_sf"/>
</dbReference>
<gene>
    <name evidence="5" type="ORF">METZ01_LOCUS274161</name>
</gene>
<sequence length="356" mass="40565">MEKYLITGGAGFIGSSLVRNLVSREDCHVLNIDKLTYAGNLDNLRLVESSNNYQFQQIDIANKGHLEKTIMEYQPDYIMHLAAESHVDRSIDDPSTFITTNIIGTFNLLEALRKYLGSIPESKAKKFKLHHISTDEVFGSLGAEGLFDEETKYEPSSPYSSSKASSDHLVRAWNKTYNLPIVITNCSNNYGPYQFPEKLIPLMIINAMNEKPLPIYGSGSQIRDWLYVDDHTDALLEVIAKGKIGETYNIGGRCEKTNLELVELICEILSEIIKKEKKEIKDFKELITFVDDRPGHDQRYAIDNTKITNELNWRPKESIETGLEKTISWYLDNKSWYQKIINNSYAGHRLGLKGVK</sequence>
<dbReference type="GO" id="GO:0008460">
    <property type="term" value="F:dTDP-glucose 4,6-dehydratase activity"/>
    <property type="evidence" value="ECO:0007669"/>
    <property type="project" value="InterPro"/>
</dbReference>
<keyword evidence="3" id="KW-0456">Lyase</keyword>
<organism evidence="5">
    <name type="scientific">marine metagenome</name>
    <dbReference type="NCBI Taxonomy" id="408172"/>
    <lineage>
        <taxon>unclassified sequences</taxon>
        <taxon>metagenomes</taxon>
        <taxon>ecological metagenomes</taxon>
    </lineage>
</organism>
<dbReference type="PANTHER" id="PTHR43000">
    <property type="entry name" value="DTDP-D-GLUCOSE 4,6-DEHYDRATASE-RELATED"/>
    <property type="match status" value="1"/>
</dbReference>
<dbReference type="SUPFAM" id="SSF51735">
    <property type="entry name" value="NAD(P)-binding Rossmann-fold domains"/>
    <property type="match status" value="1"/>
</dbReference>
<dbReference type="InterPro" id="IPR016040">
    <property type="entry name" value="NAD(P)-bd_dom"/>
</dbReference>
<evidence type="ECO:0000256" key="2">
    <source>
        <dbReference type="ARBA" id="ARBA00023027"/>
    </source>
</evidence>
<name>A0A382KE79_9ZZZZ</name>
<evidence type="ECO:0000256" key="3">
    <source>
        <dbReference type="ARBA" id="ARBA00023239"/>
    </source>
</evidence>
<evidence type="ECO:0000256" key="1">
    <source>
        <dbReference type="ARBA" id="ARBA00001911"/>
    </source>
</evidence>
<evidence type="ECO:0000259" key="4">
    <source>
        <dbReference type="Pfam" id="PF16363"/>
    </source>
</evidence>
<protein>
    <recommendedName>
        <fullName evidence="4">NAD(P)-binding domain-containing protein</fullName>
    </recommendedName>
</protein>
<dbReference type="AlphaFoldDB" id="A0A382KE79"/>
<dbReference type="NCBIfam" id="TIGR01181">
    <property type="entry name" value="dTDP_gluc_dehyt"/>
    <property type="match status" value="1"/>
</dbReference>
<dbReference type="InterPro" id="IPR005888">
    <property type="entry name" value="dTDP_Gluc_deHydtase"/>
</dbReference>
<evidence type="ECO:0000313" key="5">
    <source>
        <dbReference type="EMBL" id="SVC21307.1"/>
    </source>
</evidence>
<dbReference type="GO" id="GO:0009225">
    <property type="term" value="P:nucleotide-sugar metabolic process"/>
    <property type="evidence" value="ECO:0007669"/>
    <property type="project" value="InterPro"/>
</dbReference>
<comment type="cofactor">
    <cofactor evidence="1">
        <name>NAD(+)</name>
        <dbReference type="ChEBI" id="CHEBI:57540"/>
    </cofactor>
</comment>
<keyword evidence="2" id="KW-0520">NAD</keyword>
<dbReference type="Gene3D" id="3.40.50.720">
    <property type="entry name" value="NAD(P)-binding Rossmann-like Domain"/>
    <property type="match status" value="1"/>
</dbReference>